<dbReference type="GO" id="GO:0000981">
    <property type="term" value="F:DNA-binding transcription factor activity, RNA polymerase II-specific"/>
    <property type="evidence" value="ECO:0007669"/>
    <property type="project" value="InterPro"/>
</dbReference>
<keyword evidence="9" id="KW-1185">Reference proteome</keyword>
<organism evidence="9 10">
    <name type="scientific">Haemonchus contortus</name>
    <name type="common">Barber pole worm</name>
    <dbReference type="NCBI Taxonomy" id="6289"/>
    <lineage>
        <taxon>Eukaryota</taxon>
        <taxon>Metazoa</taxon>
        <taxon>Ecdysozoa</taxon>
        <taxon>Nematoda</taxon>
        <taxon>Chromadorea</taxon>
        <taxon>Rhabditida</taxon>
        <taxon>Rhabditina</taxon>
        <taxon>Rhabditomorpha</taxon>
        <taxon>Strongyloidea</taxon>
        <taxon>Trichostrongylidae</taxon>
        <taxon>Haemonchus</taxon>
    </lineage>
</organism>
<dbReference type="PROSITE" id="PS00027">
    <property type="entry name" value="HOMEOBOX_1"/>
    <property type="match status" value="1"/>
</dbReference>
<dbReference type="Gene3D" id="1.10.10.60">
    <property type="entry name" value="Homeodomain-like"/>
    <property type="match status" value="1"/>
</dbReference>
<name>A0A7I5E620_HAECO</name>
<dbReference type="InterPro" id="IPR017970">
    <property type="entry name" value="Homeobox_CS"/>
</dbReference>
<evidence type="ECO:0000313" key="10">
    <source>
        <dbReference type="WBParaSite" id="HCON_00021450-00001"/>
    </source>
</evidence>
<reference evidence="10" key="1">
    <citation type="submission" date="2020-12" db="UniProtKB">
        <authorList>
            <consortium name="WormBaseParasite"/>
        </authorList>
    </citation>
    <scope>IDENTIFICATION</scope>
    <source>
        <strain evidence="10">MHco3</strain>
    </source>
</reference>
<dbReference type="PRINTS" id="PR00028">
    <property type="entry name" value="POUDOMAIN"/>
</dbReference>
<dbReference type="SMART" id="SM00389">
    <property type="entry name" value="HOX"/>
    <property type="match status" value="1"/>
</dbReference>
<keyword evidence="3 5" id="KW-0371">Homeobox</keyword>
<sequence length="224" mass="26022">MEHSKRCRRVAEKDTLMSCEDARCSTKFIDDLQQFVTMFKKRRIELGLTQRDVGRAIPTTSKFSQTTISRFESRALSLKNMCKMKVFLSQWLSTVDDTVKEVSAPQSALHSRKPRRSRTCFQKTAQAKMEQHFAKERWPNPVTLAHLAGELKLEFEVVRVWFCNRRQKFKREREMATAPLPQVAFVTSNPALDQLQNGFSRTLSYSDPYPLEELCATSEFVPFQ</sequence>
<feature type="DNA-binding region" description="Homeobox" evidence="5">
    <location>
        <begin position="114"/>
        <end position="173"/>
    </location>
</feature>
<dbReference type="InterPro" id="IPR000327">
    <property type="entry name" value="POU_dom"/>
</dbReference>
<dbReference type="CDD" id="cd00093">
    <property type="entry name" value="HTH_XRE"/>
    <property type="match status" value="1"/>
</dbReference>
<evidence type="ECO:0000256" key="1">
    <source>
        <dbReference type="ARBA" id="ARBA00004123"/>
    </source>
</evidence>
<dbReference type="SUPFAM" id="SSF47413">
    <property type="entry name" value="lambda repressor-like DNA-binding domains"/>
    <property type="match status" value="1"/>
</dbReference>
<comment type="subcellular location">
    <subcellularLocation>
        <location evidence="1 5 6">Nucleus</location>
    </subcellularLocation>
</comment>
<dbReference type="PROSITE" id="PS51179">
    <property type="entry name" value="POU_3"/>
    <property type="match status" value="1"/>
</dbReference>
<evidence type="ECO:0000259" key="8">
    <source>
        <dbReference type="PROSITE" id="PS51179"/>
    </source>
</evidence>
<evidence type="ECO:0000313" key="9">
    <source>
        <dbReference type="Proteomes" id="UP000025227"/>
    </source>
</evidence>
<dbReference type="PANTHER" id="PTHR11636:SF89">
    <property type="entry name" value="POU DOMAIN PROTEIN 2, ISOFORM B-RELATED"/>
    <property type="match status" value="1"/>
</dbReference>
<keyword evidence="4 5" id="KW-0539">Nucleus</keyword>
<dbReference type="OMA" id="FAKERWP"/>
<dbReference type="InterPro" id="IPR050255">
    <property type="entry name" value="POU_domain_TF"/>
</dbReference>
<dbReference type="PROSITE" id="PS50071">
    <property type="entry name" value="HOMEOBOX_2"/>
    <property type="match status" value="1"/>
</dbReference>
<evidence type="ECO:0000256" key="4">
    <source>
        <dbReference type="ARBA" id="ARBA00023242"/>
    </source>
</evidence>
<dbReference type="InterPro" id="IPR010982">
    <property type="entry name" value="Lambda_DNA-bd_dom_sf"/>
</dbReference>
<proteinExistence type="predicted"/>
<dbReference type="SUPFAM" id="SSF46689">
    <property type="entry name" value="Homeodomain-like"/>
    <property type="match status" value="1"/>
</dbReference>
<protein>
    <submittedName>
        <fullName evidence="10">POU domain protein</fullName>
    </submittedName>
</protein>
<dbReference type="GO" id="GO:0030154">
    <property type="term" value="P:cell differentiation"/>
    <property type="evidence" value="ECO:0007669"/>
    <property type="project" value="UniProtKB-ARBA"/>
</dbReference>
<dbReference type="InterPro" id="IPR013847">
    <property type="entry name" value="POU"/>
</dbReference>
<dbReference type="OrthoDB" id="6358449at2759"/>
<dbReference type="InterPro" id="IPR001356">
    <property type="entry name" value="HD"/>
</dbReference>
<dbReference type="Pfam" id="PF00046">
    <property type="entry name" value="Homeodomain"/>
    <property type="match status" value="1"/>
</dbReference>
<dbReference type="Pfam" id="PF00157">
    <property type="entry name" value="Pou"/>
    <property type="match status" value="1"/>
</dbReference>
<dbReference type="SMART" id="SM00352">
    <property type="entry name" value="POU"/>
    <property type="match status" value="1"/>
</dbReference>
<dbReference type="PANTHER" id="PTHR11636">
    <property type="entry name" value="POU DOMAIN"/>
    <property type="match status" value="1"/>
</dbReference>
<accession>A0A7I5E620</accession>
<dbReference type="GO" id="GO:0000978">
    <property type="term" value="F:RNA polymerase II cis-regulatory region sequence-specific DNA binding"/>
    <property type="evidence" value="ECO:0007669"/>
    <property type="project" value="TreeGrafter"/>
</dbReference>
<dbReference type="InterPro" id="IPR009057">
    <property type="entry name" value="Homeodomain-like_sf"/>
</dbReference>
<dbReference type="Proteomes" id="UP000025227">
    <property type="component" value="Unplaced"/>
</dbReference>
<evidence type="ECO:0000256" key="5">
    <source>
        <dbReference type="PROSITE-ProRule" id="PRU00108"/>
    </source>
</evidence>
<dbReference type="InterPro" id="IPR001387">
    <property type="entry name" value="Cro/C1-type_HTH"/>
</dbReference>
<evidence type="ECO:0000256" key="3">
    <source>
        <dbReference type="ARBA" id="ARBA00023155"/>
    </source>
</evidence>
<dbReference type="Gene3D" id="1.10.260.40">
    <property type="entry name" value="lambda repressor-like DNA-binding domains"/>
    <property type="match status" value="1"/>
</dbReference>
<evidence type="ECO:0000259" key="7">
    <source>
        <dbReference type="PROSITE" id="PS50071"/>
    </source>
</evidence>
<feature type="domain" description="Homeobox" evidence="7">
    <location>
        <begin position="112"/>
        <end position="172"/>
    </location>
</feature>
<dbReference type="WBParaSite" id="HCON_00021450-00001">
    <property type="protein sequence ID" value="HCON_00021450-00001"/>
    <property type="gene ID" value="HCON_00021450"/>
</dbReference>
<keyword evidence="2 5" id="KW-0238">DNA-binding</keyword>
<dbReference type="AlphaFoldDB" id="A0A7I5E620"/>
<evidence type="ECO:0000256" key="6">
    <source>
        <dbReference type="RuleBase" id="RU000682"/>
    </source>
</evidence>
<dbReference type="CDD" id="cd00086">
    <property type="entry name" value="homeodomain"/>
    <property type="match status" value="1"/>
</dbReference>
<dbReference type="GO" id="GO:0005634">
    <property type="term" value="C:nucleus"/>
    <property type="evidence" value="ECO:0007669"/>
    <property type="project" value="UniProtKB-SubCell"/>
</dbReference>
<feature type="domain" description="POU-specific" evidence="8">
    <location>
        <begin position="24"/>
        <end position="96"/>
    </location>
</feature>
<evidence type="ECO:0000256" key="2">
    <source>
        <dbReference type="ARBA" id="ARBA00023125"/>
    </source>
</evidence>
<dbReference type="PROSITE" id="PS00035">
    <property type="entry name" value="POU_1"/>
    <property type="match status" value="1"/>
</dbReference>